<sequence>EPLDYSTHIMRIPRAHTFGETRHAESTDESELHSRRSGQTNPHSGGPFWSDVQGSMEEETQDRYWPNQRRRSEGIIPSVYIQQQQQQQQQRRNSDSGIQGIYRPSQRRHSDGVIKKLCGPGQRGSDIVIREGYVSEERKDREEDIDEQYALAIRDNREELEKCFRAENKLLEFPQHMDQRRNSDGVISTSYRHYQRRHSDGVIRQCISVNQRGLYERTVPKSYMLNPSDVSDEATYSSYSPSDRRSSDEMSQSSYLLDQRRSSIDSIQESYESSDRHSSDEALKTHYWPYHGSDSGEFSHENEWPFHRRNSDEFFQGRTKSNKDHDHFFENTVRREHEVIERIDRAIPINMNKNQSNEQRNCYKRQHPPAVTSNQQASVILKPSQIHREGDIDPEQNEMNWSEETQHETLHKQNYEDMDVPIDLSVKSPTKH</sequence>
<evidence type="ECO:0000313" key="2">
    <source>
        <dbReference type="EMBL" id="KAK7065960.1"/>
    </source>
</evidence>
<dbReference type="Proteomes" id="UP001381693">
    <property type="component" value="Unassembled WGS sequence"/>
</dbReference>
<evidence type="ECO:0000256" key="1">
    <source>
        <dbReference type="SAM" id="MobiDB-lite"/>
    </source>
</evidence>
<protein>
    <submittedName>
        <fullName evidence="2">Uncharacterized protein</fullName>
    </submittedName>
</protein>
<gene>
    <name evidence="2" type="ORF">SK128_027207</name>
</gene>
<feature type="region of interest" description="Disordered" evidence="1">
    <location>
        <begin position="224"/>
        <end position="280"/>
    </location>
</feature>
<evidence type="ECO:0000313" key="3">
    <source>
        <dbReference type="Proteomes" id="UP001381693"/>
    </source>
</evidence>
<proteinExistence type="predicted"/>
<feature type="region of interest" description="Disordered" evidence="1">
    <location>
        <begin position="81"/>
        <end position="121"/>
    </location>
</feature>
<comment type="caution">
    <text evidence="2">The sequence shown here is derived from an EMBL/GenBank/DDBJ whole genome shotgun (WGS) entry which is preliminary data.</text>
</comment>
<feature type="region of interest" description="Disordered" evidence="1">
    <location>
        <begin position="1"/>
        <end position="68"/>
    </location>
</feature>
<dbReference type="AlphaFoldDB" id="A0AAN8WTE4"/>
<feature type="region of interest" description="Disordered" evidence="1">
    <location>
        <begin position="401"/>
        <end position="432"/>
    </location>
</feature>
<name>A0AAN8WTE4_HALRR</name>
<dbReference type="EMBL" id="JAXCGZ010019591">
    <property type="protein sequence ID" value="KAK7065960.1"/>
    <property type="molecule type" value="Genomic_DNA"/>
</dbReference>
<feature type="non-terminal residue" evidence="2">
    <location>
        <position position="1"/>
    </location>
</feature>
<reference evidence="2 3" key="1">
    <citation type="submission" date="2023-11" db="EMBL/GenBank/DDBJ databases">
        <title>Halocaridina rubra genome assembly.</title>
        <authorList>
            <person name="Smith C."/>
        </authorList>
    </citation>
    <scope>NUCLEOTIDE SEQUENCE [LARGE SCALE GENOMIC DNA]</scope>
    <source>
        <strain evidence="2">EP-1</strain>
        <tissue evidence="2">Whole</tissue>
    </source>
</reference>
<feature type="compositionally biased region" description="Basic and acidic residues" evidence="1">
    <location>
        <begin position="404"/>
        <end position="415"/>
    </location>
</feature>
<accession>A0AAN8WTE4</accession>
<feature type="compositionally biased region" description="Basic and acidic residues" evidence="1">
    <location>
        <begin position="17"/>
        <end position="34"/>
    </location>
</feature>
<keyword evidence="3" id="KW-1185">Reference proteome</keyword>
<organism evidence="2 3">
    <name type="scientific">Halocaridina rubra</name>
    <name type="common">Hawaiian red shrimp</name>
    <dbReference type="NCBI Taxonomy" id="373956"/>
    <lineage>
        <taxon>Eukaryota</taxon>
        <taxon>Metazoa</taxon>
        <taxon>Ecdysozoa</taxon>
        <taxon>Arthropoda</taxon>
        <taxon>Crustacea</taxon>
        <taxon>Multicrustacea</taxon>
        <taxon>Malacostraca</taxon>
        <taxon>Eumalacostraca</taxon>
        <taxon>Eucarida</taxon>
        <taxon>Decapoda</taxon>
        <taxon>Pleocyemata</taxon>
        <taxon>Caridea</taxon>
        <taxon>Atyoidea</taxon>
        <taxon>Atyidae</taxon>
        <taxon>Halocaridina</taxon>
    </lineage>
</organism>